<evidence type="ECO:0000313" key="2">
    <source>
        <dbReference type="Proteomes" id="UP000520198"/>
    </source>
</evidence>
<evidence type="ECO:0000313" key="1">
    <source>
        <dbReference type="EMBL" id="NVD38960.1"/>
    </source>
</evidence>
<sequence length="144" mass="16077">MSEENGFYNPFDGYWQTNTKPTDEILASYREGTIEVPLKPSADHQYILDGWVHVPPTTEEIRARMPPLTARQFRLGLLSGGYTTAQVTQAIEAMPDGEQKETAKIEWEYATILKRLHPLVAVIGAAVNLTDTQIDSMWVAAANV</sequence>
<dbReference type="Proteomes" id="UP000520198">
    <property type="component" value="Unassembled WGS sequence"/>
</dbReference>
<organism evidence="1 2">
    <name type="scientific">Ensifer oleiphilus</name>
    <dbReference type="NCBI Taxonomy" id="2742698"/>
    <lineage>
        <taxon>Bacteria</taxon>
        <taxon>Pseudomonadati</taxon>
        <taxon>Pseudomonadota</taxon>
        <taxon>Alphaproteobacteria</taxon>
        <taxon>Hyphomicrobiales</taxon>
        <taxon>Rhizobiaceae</taxon>
        <taxon>Sinorhizobium/Ensifer group</taxon>
        <taxon>Ensifer</taxon>
    </lineage>
</organism>
<keyword evidence="2" id="KW-1185">Reference proteome</keyword>
<gene>
    <name evidence="1" type="ORF">HT585_08840</name>
</gene>
<reference evidence="1 2" key="1">
    <citation type="submission" date="2020-06" db="EMBL/GenBank/DDBJ databases">
        <authorList>
            <person name="Grouzdev D.S."/>
        </authorList>
    </citation>
    <scope>NUCLEOTIDE SEQUENCE [LARGE SCALE GENOMIC DNA]</scope>
    <source>
        <strain evidence="1 2">HO-A22</strain>
    </source>
</reference>
<dbReference type="RefSeq" id="WP_176352562.1">
    <property type="nucleotide sequence ID" value="NZ_JABWDU010000002.1"/>
</dbReference>
<proteinExistence type="predicted"/>
<dbReference type="AlphaFoldDB" id="A0A7Y6Q4M8"/>
<protein>
    <submittedName>
        <fullName evidence="1">Uncharacterized protein</fullName>
    </submittedName>
</protein>
<name>A0A7Y6Q4M8_9HYPH</name>
<accession>A0A7Y6Q4M8</accession>
<dbReference type="EMBL" id="JABWDU010000002">
    <property type="protein sequence ID" value="NVD38960.1"/>
    <property type="molecule type" value="Genomic_DNA"/>
</dbReference>
<comment type="caution">
    <text evidence="1">The sequence shown here is derived from an EMBL/GenBank/DDBJ whole genome shotgun (WGS) entry which is preliminary data.</text>
</comment>